<sequence>MDEKSFGVDYKRMQASSWKETTQTMGGRVCGQRQPPVSVDGNEFGFIILEADHHHGRQLRER</sequence>
<reference evidence="1" key="1">
    <citation type="submission" date="2021-06" db="EMBL/GenBank/DDBJ databases">
        <title>Parelaphostrongylus tenuis whole genome reference sequence.</title>
        <authorList>
            <person name="Garwood T.J."/>
            <person name="Larsen P.A."/>
            <person name="Fountain-Jones N.M."/>
            <person name="Garbe J.R."/>
            <person name="Macchietto M.G."/>
            <person name="Kania S.A."/>
            <person name="Gerhold R.W."/>
            <person name="Richards J.E."/>
            <person name="Wolf T.M."/>
        </authorList>
    </citation>
    <scope>NUCLEOTIDE SEQUENCE</scope>
    <source>
        <strain evidence="1">MNPRO001-30</strain>
        <tissue evidence="1">Meninges</tissue>
    </source>
</reference>
<dbReference type="AlphaFoldDB" id="A0AAD5QMU8"/>
<gene>
    <name evidence="1" type="ORF">KIN20_008700</name>
</gene>
<dbReference type="EMBL" id="JAHQIW010001371">
    <property type="protein sequence ID" value="KAJ1352376.1"/>
    <property type="molecule type" value="Genomic_DNA"/>
</dbReference>
<keyword evidence="2" id="KW-1185">Reference proteome</keyword>
<evidence type="ECO:0000313" key="2">
    <source>
        <dbReference type="Proteomes" id="UP001196413"/>
    </source>
</evidence>
<protein>
    <submittedName>
        <fullName evidence="1">Uncharacterized protein</fullName>
    </submittedName>
</protein>
<comment type="caution">
    <text evidence="1">The sequence shown here is derived from an EMBL/GenBank/DDBJ whole genome shotgun (WGS) entry which is preliminary data.</text>
</comment>
<organism evidence="1 2">
    <name type="scientific">Parelaphostrongylus tenuis</name>
    <name type="common">Meningeal worm</name>
    <dbReference type="NCBI Taxonomy" id="148309"/>
    <lineage>
        <taxon>Eukaryota</taxon>
        <taxon>Metazoa</taxon>
        <taxon>Ecdysozoa</taxon>
        <taxon>Nematoda</taxon>
        <taxon>Chromadorea</taxon>
        <taxon>Rhabditida</taxon>
        <taxon>Rhabditina</taxon>
        <taxon>Rhabditomorpha</taxon>
        <taxon>Strongyloidea</taxon>
        <taxon>Metastrongylidae</taxon>
        <taxon>Parelaphostrongylus</taxon>
    </lineage>
</organism>
<name>A0AAD5QMU8_PARTN</name>
<accession>A0AAD5QMU8</accession>
<evidence type="ECO:0000313" key="1">
    <source>
        <dbReference type="EMBL" id="KAJ1352376.1"/>
    </source>
</evidence>
<dbReference type="Proteomes" id="UP001196413">
    <property type="component" value="Unassembled WGS sequence"/>
</dbReference>
<proteinExistence type="predicted"/>